<feature type="compositionally biased region" description="Basic and acidic residues" evidence="2">
    <location>
        <begin position="323"/>
        <end position="340"/>
    </location>
</feature>
<feature type="region of interest" description="Disordered" evidence="2">
    <location>
        <begin position="196"/>
        <end position="257"/>
    </location>
</feature>
<feature type="region of interest" description="Disordered" evidence="2">
    <location>
        <begin position="356"/>
        <end position="379"/>
    </location>
</feature>
<sequence>MTKGSASWADEMMSTYERDRDANIARNKAMLASLGIDKSVKKTAVGRPQKQVLEPRRRSSRVDIVTEVRARILQCMEDDEMRIEHEQRQLVKKLRQHKRNERRELSQMQLEEKAQLRMAKRILEEQKRLAREQRAAAKLELKQLQHKKTRLRKMADERQRNVVVLKIPNDLKRLVAASRDWASDIKTTQISSTIQEDYISSSDDHVDSSSESDDGSSEALSSESSVDEASENELNKLSEDAEEDSDDDDAAYRKHSNTSMVQSSRLVVRLKGSTITGRTVLARRSQIKLLPQTQRDVKNQLHDNSSRNLRLVARLNHPCKSPEPWRRDVPPHPSGSDDNRMTAVPDVASRPCLVTIRPHTPPSAGPKPHRELVRRRGSIHSPEEPKAKRFLMPPRRRMVTYEVHLGKGTDGLCIDFDVTDGKTVKVMGFRRPILGVQGPAEACGKISIGDELIAVDGALIGGPAGFKQFIPLLKSGLSVSLRFCRSSS</sequence>
<evidence type="ECO:0008006" key="4">
    <source>
        <dbReference type="Google" id="ProtNLM"/>
    </source>
</evidence>
<feature type="region of interest" description="Disordered" evidence="2">
    <location>
        <begin position="320"/>
        <end position="343"/>
    </location>
</feature>
<dbReference type="GeneID" id="20077362"/>
<evidence type="ECO:0000313" key="3">
    <source>
        <dbReference type="EMBL" id="ETW09859.1"/>
    </source>
</evidence>
<dbReference type="VEuPathDB" id="FungiDB:H310_00312"/>
<protein>
    <recommendedName>
        <fullName evidence="4">PDZ domain-containing protein</fullName>
    </recommendedName>
</protein>
<organism evidence="3">
    <name type="scientific">Aphanomyces invadans</name>
    <dbReference type="NCBI Taxonomy" id="157072"/>
    <lineage>
        <taxon>Eukaryota</taxon>
        <taxon>Sar</taxon>
        <taxon>Stramenopiles</taxon>
        <taxon>Oomycota</taxon>
        <taxon>Saprolegniomycetes</taxon>
        <taxon>Saprolegniales</taxon>
        <taxon>Verrucalvaceae</taxon>
        <taxon>Aphanomyces</taxon>
    </lineage>
</organism>
<reference evidence="3" key="1">
    <citation type="submission" date="2013-12" db="EMBL/GenBank/DDBJ databases">
        <title>The Genome Sequence of Aphanomyces invadans NJM9701.</title>
        <authorList>
            <consortium name="The Broad Institute Genomics Platform"/>
            <person name="Russ C."/>
            <person name="Tyler B."/>
            <person name="van West P."/>
            <person name="Dieguez-Uribeondo J."/>
            <person name="Young S.K."/>
            <person name="Zeng Q."/>
            <person name="Gargeya S."/>
            <person name="Fitzgerald M."/>
            <person name="Abouelleil A."/>
            <person name="Alvarado L."/>
            <person name="Chapman S.B."/>
            <person name="Gainer-Dewar J."/>
            <person name="Goldberg J."/>
            <person name="Griggs A."/>
            <person name="Gujja S."/>
            <person name="Hansen M."/>
            <person name="Howarth C."/>
            <person name="Imamovic A."/>
            <person name="Ireland A."/>
            <person name="Larimer J."/>
            <person name="McCowan C."/>
            <person name="Murphy C."/>
            <person name="Pearson M."/>
            <person name="Poon T.W."/>
            <person name="Priest M."/>
            <person name="Roberts A."/>
            <person name="Saif S."/>
            <person name="Shea T."/>
            <person name="Sykes S."/>
            <person name="Wortman J."/>
            <person name="Nusbaum C."/>
            <person name="Birren B."/>
        </authorList>
    </citation>
    <scope>NUCLEOTIDE SEQUENCE [LARGE SCALE GENOMIC DNA]</scope>
    <source>
        <strain evidence="3">NJM9701</strain>
    </source>
</reference>
<dbReference type="AlphaFoldDB" id="A0A024UU28"/>
<dbReference type="InterPro" id="IPR036034">
    <property type="entry name" value="PDZ_sf"/>
</dbReference>
<feature type="compositionally biased region" description="Acidic residues" evidence="2">
    <location>
        <begin position="240"/>
        <end position="249"/>
    </location>
</feature>
<evidence type="ECO:0000256" key="1">
    <source>
        <dbReference type="SAM" id="Coils"/>
    </source>
</evidence>
<keyword evidence="1" id="KW-0175">Coiled coil</keyword>
<evidence type="ECO:0000256" key="2">
    <source>
        <dbReference type="SAM" id="MobiDB-lite"/>
    </source>
</evidence>
<feature type="coiled-coil region" evidence="1">
    <location>
        <begin position="91"/>
        <end position="161"/>
    </location>
</feature>
<gene>
    <name evidence="3" type="ORF">H310_00312</name>
</gene>
<proteinExistence type="predicted"/>
<dbReference type="EMBL" id="KI913952">
    <property type="protein sequence ID" value="ETW09859.1"/>
    <property type="molecule type" value="Genomic_DNA"/>
</dbReference>
<dbReference type="RefSeq" id="XP_008861270.1">
    <property type="nucleotide sequence ID" value="XM_008863048.1"/>
</dbReference>
<dbReference type="OrthoDB" id="79928at2759"/>
<accession>A0A024UU28</accession>
<dbReference type="Gene3D" id="2.30.42.10">
    <property type="match status" value="1"/>
</dbReference>
<dbReference type="STRING" id="157072.A0A024UU28"/>
<name>A0A024UU28_9STRA</name>